<keyword evidence="8 11" id="KW-1133">Transmembrane helix</keyword>
<dbReference type="GO" id="GO:0005886">
    <property type="term" value="C:plasma membrane"/>
    <property type="evidence" value="ECO:0007669"/>
    <property type="project" value="UniProtKB-SubCell"/>
</dbReference>
<keyword evidence="4" id="KW-1003">Cell membrane</keyword>
<gene>
    <name evidence="12" type="ORF">RchiOBHm_Chr7g0189331</name>
</gene>
<dbReference type="OMA" id="WICVAFA"/>
<keyword evidence="3" id="KW-0813">Transport</keyword>
<evidence type="ECO:0000256" key="1">
    <source>
        <dbReference type="ARBA" id="ARBA00004651"/>
    </source>
</evidence>
<comment type="subcellular location">
    <subcellularLocation>
        <location evidence="1">Cell membrane</location>
        <topology evidence="1">Multi-pass membrane protein</topology>
    </subcellularLocation>
</comment>
<organism evidence="12 13">
    <name type="scientific">Rosa chinensis</name>
    <name type="common">China rose</name>
    <dbReference type="NCBI Taxonomy" id="74649"/>
    <lineage>
        <taxon>Eukaryota</taxon>
        <taxon>Viridiplantae</taxon>
        <taxon>Streptophyta</taxon>
        <taxon>Embryophyta</taxon>
        <taxon>Tracheophyta</taxon>
        <taxon>Spermatophyta</taxon>
        <taxon>Magnoliopsida</taxon>
        <taxon>eudicotyledons</taxon>
        <taxon>Gunneridae</taxon>
        <taxon>Pentapetalae</taxon>
        <taxon>rosids</taxon>
        <taxon>fabids</taxon>
        <taxon>Rosales</taxon>
        <taxon>Rosaceae</taxon>
        <taxon>Rosoideae</taxon>
        <taxon>Rosoideae incertae sedis</taxon>
        <taxon>Rosa</taxon>
    </lineage>
</organism>
<dbReference type="AlphaFoldDB" id="A0A2P6P4N6"/>
<evidence type="ECO:0000256" key="4">
    <source>
        <dbReference type="ARBA" id="ARBA00022475"/>
    </source>
</evidence>
<evidence type="ECO:0000256" key="9">
    <source>
        <dbReference type="ARBA" id="ARBA00023136"/>
    </source>
</evidence>
<comment type="similarity">
    <text evidence="2">Belongs to the SWEET sugar transporter family.</text>
</comment>
<dbReference type="FunFam" id="1.20.1280.290:FF:000003">
    <property type="entry name" value="Bidirectional sugar transporter SWEET"/>
    <property type="match status" value="1"/>
</dbReference>
<feature type="transmembrane region" description="Helical" evidence="11">
    <location>
        <begin position="12"/>
        <end position="36"/>
    </location>
</feature>
<feature type="transmembrane region" description="Helical" evidence="11">
    <location>
        <begin position="48"/>
        <end position="65"/>
    </location>
</feature>
<evidence type="ECO:0000256" key="3">
    <source>
        <dbReference type="ARBA" id="ARBA00022448"/>
    </source>
</evidence>
<keyword evidence="7" id="KW-0677">Repeat</keyword>
<reference evidence="12 13" key="1">
    <citation type="journal article" date="2018" name="Nat. Genet.">
        <title>The Rosa genome provides new insights in the design of modern roses.</title>
        <authorList>
            <person name="Bendahmane M."/>
        </authorList>
    </citation>
    <scope>NUCLEOTIDE SEQUENCE [LARGE SCALE GENOMIC DNA]</scope>
    <source>
        <strain evidence="13">cv. Old Blush</strain>
    </source>
</reference>
<evidence type="ECO:0000256" key="10">
    <source>
        <dbReference type="SAM" id="MobiDB-lite"/>
    </source>
</evidence>
<keyword evidence="9 11" id="KW-0472">Membrane</keyword>
<evidence type="ECO:0000256" key="8">
    <source>
        <dbReference type="ARBA" id="ARBA00022989"/>
    </source>
</evidence>
<dbReference type="Gramene" id="PRQ16907">
    <property type="protein sequence ID" value="PRQ16907"/>
    <property type="gene ID" value="RchiOBHm_Chr7g0189331"/>
</dbReference>
<dbReference type="GO" id="GO:0051119">
    <property type="term" value="F:sugar transmembrane transporter activity"/>
    <property type="evidence" value="ECO:0007669"/>
    <property type="project" value="InterPro"/>
</dbReference>
<dbReference type="InterPro" id="IPR004316">
    <property type="entry name" value="SWEET_rpt"/>
</dbReference>
<dbReference type="FunFam" id="1.20.1280.290:FF:000001">
    <property type="entry name" value="Bidirectional sugar transporter SWEET"/>
    <property type="match status" value="1"/>
</dbReference>
<keyword evidence="5 12" id="KW-0762">Sugar transport</keyword>
<evidence type="ECO:0000256" key="2">
    <source>
        <dbReference type="ARBA" id="ARBA00007809"/>
    </source>
</evidence>
<evidence type="ECO:0000256" key="7">
    <source>
        <dbReference type="ARBA" id="ARBA00022737"/>
    </source>
</evidence>
<dbReference type="PANTHER" id="PTHR10791:SF22">
    <property type="entry name" value="BIDIRECTIONAL SUGAR TRANSPORTER SWEET11"/>
    <property type="match status" value="1"/>
</dbReference>
<sequence length="350" mass="39123">MTSSTAHSPLVFAFGILGNIVSFIVFLAPVPTFFRVYKKKSTEGFQSVPYVFALFSATIWIYYASLKSDEMLLITINGFGCVIETIYIAMYITFAPKQARVKYQTLSPPPRPPPPPPPPPIKLLLINGVMELIFVVIKLQVNTLRLLLLVNFGGFCLILLLSHFLAQGPTRVKVLGWVCVAFSVSVFAAPLSIMRLVIRTKSVEFMPFSLSFFLTLSAIMWLFYGLLLKDLYVAAPNILGFSFGVAQMILYAIYRNSKTVIVDKEKLPEHKTADDIVKQINITVLPTSEVQVQVKEEAVSPARANNSDENDDHEQNEHDQREHVPQPCRVDAQGIDLVSKQVPVLVQCEV</sequence>
<feature type="transmembrane region" description="Helical" evidence="11">
    <location>
        <begin position="233"/>
        <end position="254"/>
    </location>
</feature>
<protein>
    <submittedName>
        <fullName evidence="12">Putative SWEET sugar transporter</fullName>
    </submittedName>
</protein>
<evidence type="ECO:0000313" key="12">
    <source>
        <dbReference type="EMBL" id="PRQ16907.1"/>
    </source>
</evidence>
<dbReference type="EMBL" id="PDCK01000045">
    <property type="protein sequence ID" value="PRQ16907.1"/>
    <property type="molecule type" value="Genomic_DNA"/>
</dbReference>
<feature type="transmembrane region" description="Helical" evidence="11">
    <location>
        <begin position="205"/>
        <end position="227"/>
    </location>
</feature>
<dbReference type="InterPro" id="IPR047664">
    <property type="entry name" value="SWEET"/>
</dbReference>
<dbReference type="Proteomes" id="UP000238479">
    <property type="component" value="Chromosome 7"/>
</dbReference>
<evidence type="ECO:0000256" key="11">
    <source>
        <dbReference type="SAM" id="Phobius"/>
    </source>
</evidence>
<dbReference type="Gene3D" id="1.20.1280.290">
    <property type="match status" value="2"/>
</dbReference>
<evidence type="ECO:0000313" key="13">
    <source>
        <dbReference type="Proteomes" id="UP000238479"/>
    </source>
</evidence>
<feature type="transmembrane region" description="Helical" evidence="11">
    <location>
        <begin position="146"/>
        <end position="168"/>
    </location>
</feature>
<dbReference type="STRING" id="74649.A0A2P6P4N6"/>
<keyword evidence="13" id="KW-1185">Reference proteome</keyword>
<accession>A0A2P6P4N6</accession>
<dbReference type="Pfam" id="PF03083">
    <property type="entry name" value="MtN3_slv"/>
    <property type="match status" value="2"/>
</dbReference>
<evidence type="ECO:0000256" key="5">
    <source>
        <dbReference type="ARBA" id="ARBA00022597"/>
    </source>
</evidence>
<feature type="region of interest" description="Disordered" evidence="10">
    <location>
        <begin position="297"/>
        <end position="324"/>
    </location>
</feature>
<keyword evidence="6 11" id="KW-0812">Transmembrane</keyword>
<dbReference type="PANTHER" id="PTHR10791">
    <property type="entry name" value="RAG1-ACTIVATING PROTEIN 1"/>
    <property type="match status" value="1"/>
</dbReference>
<feature type="transmembrane region" description="Helical" evidence="11">
    <location>
        <begin position="174"/>
        <end position="193"/>
    </location>
</feature>
<dbReference type="GO" id="GO:0008515">
    <property type="term" value="F:sucrose transmembrane transporter activity"/>
    <property type="evidence" value="ECO:0007669"/>
    <property type="project" value="UniProtKB-ARBA"/>
</dbReference>
<proteinExistence type="inferred from homology"/>
<feature type="transmembrane region" description="Helical" evidence="11">
    <location>
        <begin position="71"/>
        <end position="94"/>
    </location>
</feature>
<name>A0A2P6P4N6_ROSCH</name>
<feature type="compositionally biased region" description="Basic and acidic residues" evidence="10">
    <location>
        <begin position="313"/>
        <end position="324"/>
    </location>
</feature>
<evidence type="ECO:0000256" key="6">
    <source>
        <dbReference type="ARBA" id="ARBA00022692"/>
    </source>
</evidence>
<comment type="caution">
    <text evidence="12">The sequence shown here is derived from an EMBL/GenBank/DDBJ whole genome shotgun (WGS) entry which is preliminary data.</text>
</comment>